<dbReference type="STRING" id="914237.A0A1E1L0B8"/>
<evidence type="ECO:0000313" key="8">
    <source>
        <dbReference type="EMBL" id="CZT03952.1"/>
    </source>
</evidence>
<dbReference type="PANTHER" id="PTHR10159">
    <property type="entry name" value="DUAL SPECIFICITY PROTEIN PHOSPHATASE"/>
    <property type="match status" value="1"/>
</dbReference>
<evidence type="ECO:0000256" key="5">
    <source>
        <dbReference type="SAM" id="MobiDB-lite"/>
    </source>
</evidence>
<keyword evidence="6" id="KW-1133">Transmembrane helix</keyword>
<dbReference type="SMART" id="SM00195">
    <property type="entry name" value="DSPc"/>
    <property type="match status" value="1"/>
</dbReference>
<evidence type="ECO:0000313" key="9">
    <source>
        <dbReference type="Proteomes" id="UP000178129"/>
    </source>
</evidence>
<proteinExistence type="inferred from homology"/>
<dbReference type="GO" id="GO:0017017">
    <property type="term" value="F:MAP kinase tyrosine/serine/threonine phosphatase activity"/>
    <property type="evidence" value="ECO:0007669"/>
    <property type="project" value="TreeGrafter"/>
</dbReference>
<evidence type="ECO:0000259" key="7">
    <source>
        <dbReference type="SMART" id="SM00195"/>
    </source>
</evidence>
<keyword evidence="6" id="KW-0812">Transmembrane</keyword>
<name>A0A1E1L0B8_9HELO</name>
<dbReference type="GO" id="GO:0043409">
    <property type="term" value="P:negative regulation of MAPK cascade"/>
    <property type="evidence" value="ECO:0007669"/>
    <property type="project" value="TreeGrafter"/>
</dbReference>
<dbReference type="Gene3D" id="3.90.190.10">
    <property type="entry name" value="Protein tyrosine phosphatase superfamily"/>
    <property type="match status" value="1"/>
</dbReference>
<evidence type="ECO:0000256" key="6">
    <source>
        <dbReference type="SAM" id="Phobius"/>
    </source>
</evidence>
<evidence type="ECO:0000256" key="4">
    <source>
        <dbReference type="ARBA" id="ARBA00022912"/>
    </source>
</evidence>
<feature type="region of interest" description="Disordered" evidence="5">
    <location>
        <begin position="32"/>
        <end position="85"/>
    </location>
</feature>
<dbReference type="InterPro" id="IPR029021">
    <property type="entry name" value="Prot-tyrosine_phosphatase-like"/>
</dbReference>
<dbReference type="Proteomes" id="UP000178129">
    <property type="component" value="Unassembled WGS sequence"/>
</dbReference>
<accession>A0A1E1L0B8</accession>
<evidence type="ECO:0000256" key="2">
    <source>
        <dbReference type="ARBA" id="ARBA00013064"/>
    </source>
</evidence>
<reference evidence="9" key="1">
    <citation type="submission" date="2016-03" db="EMBL/GenBank/DDBJ databases">
        <authorList>
            <person name="Ploux O."/>
        </authorList>
    </citation>
    <scope>NUCLEOTIDE SEQUENCE [LARGE SCALE GENOMIC DNA]</scope>
    <source>
        <strain evidence="9">UK7</strain>
    </source>
</reference>
<dbReference type="PANTHER" id="PTHR10159:SF519">
    <property type="entry name" value="DUAL SPECIFICITY PROTEIN PHOSPHATASE MPK3"/>
    <property type="match status" value="1"/>
</dbReference>
<feature type="domain" description="Tyrosine-protein phosphatase" evidence="7">
    <location>
        <begin position="95"/>
        <end position="243"/>
    </location>
</feature>
<feature type="compositionally biased region" description="Polar residues" evidence="5">
    <location>
        <begin position="50"/>
        <end position="68"/>
    </location>
</feature>
<protein>
    <recommendedName>
        <fullName evidence="2">protein-tyrosine-phosphatase</fullName>
        <ecNumber evidence="2">3.1.3.48</ecNumber>
    </recommendedName>
</protein>
<dbReference type="GO" id="GO:0008330">
    <property type="term" value="F:protein tyrosine/threonine phosphatase activity"/>
    <property type="evidence" value="ECO:0007669"/>
    <property type="project" value="TreeGrafter"/>
</dbReference>
<dbReference type="InParanoid" id="A0A1E1L0B8"/>
<keyword evidence="4" id="KW-0904">Protein phosphatase</keyword>
<sequence length="246" mass="26933">MAIDPVLTAFRISNAPEEADTDMKQAFPAHQFLHGSSHPGSTRHQRHEQSPSTQPLSNPISNSATMGTEQRRTTKLAPMSLQASPSPSLSEQPFALHAILPGLYLSSFPHDILPRDIKYILNLSTHPHPPFPSSSSPSSHVEILHLPLSDIPDITPYLQLILKFILRSLQSVGSNAGTHPKRRSKVLVYCAQGVDVSAAAVVAFICYAMYVTSGQALAFLKSRKADVNPKERFLVQIDGFFGRESC</sequence>
<keyword evidence="6" id="KW-0472">Membrane</keyword>
<dbReference type="GO" id="GO:0033550">
    <property type="term" value="F:MAP kinase tyrosine phosphatase activity"/>
    <property type="evidence" value="ECO:0007669"/>
    <property type="project" value="TreeGrafter"/>
</dbReference>
<comment type="similarity">
    <text evidence="1">Belongs to the protein-tyrosine phosphatase family. Non-receptor class dual specificity subfamily.</text>
</comment>
<comment type="caution">
    <text evidence="8">The sequence shown here is derived from an EMBL/GenBank/DDBJ whole genome shotgun (WGS) entry which is preliminary data.</text>
</comment>
<organism evidence="8 9">
    <name type="scientific">Rhynchosporium graminicola</name>
    <dbReference type="NCBI Taxonomy" id="2792576"/>
    <lineage>
        <taxon>Eukaryota</taxon>
        <taxon>Fungi</taxon>
        <taxon>Dikarya</taxon>
        <taxon>Ascomycota</taxon>
        <taxon>Pezizomycotina</taxon>
        <taxon>Leotiomycetes</taxon>
        <taxon>Helotiales</taxon>
        <taxon>Ploettnerulaceae</taxon>
        <taxon>Rhynchosporium</taxon>
    </lineage>
</organism>
<evidence type="ECO:0000256" key="1">
    <source>
        <dbReference type="ARBA" id="ARBA00008601"/>
    </source>
</evidence>
<keyword evidence="9" id="KW-1185">Reference proteome</keyword>
<gene>
    <name evidence="8" type="ORF">RCO7_05605</name>
</gene>
<keyword evidence="3" id="KW-0378">Hydrolase</keyword>
<dbReference type="Pfam" id="PF00782">
    <property type="entry name" value="DSPc"/>
    <property type="match status" value="1"/>
</dbReference>
<evidence type="ECO:0000256" key="3">
    <source>
        <dbReference type="ARBA" id="ARBA00022801"/>
    </source>
</evidence>
<dbReference type="AlphaFoldDB" id="A0A1E1L0B8"/>
<dbReference type="SUPFAM" id="SSF52799">
    <property type="entry name" value="(Phosphotyrosine protein) phosphatases II"/>
    <property type="match status" value="1"/>
</dbReference>
<dbReference type="GO" id="GO:0005737">
    <property type="term" value="C:cytoplasm"/>
    <property type="evidence" value="ECO:0007669"/>
    <property type="project" value="TreeGrafter"/>
</dbReference>
<dbReference type="InterPro" id="IPR020422">
    <property type="entry name" value="TYR_PHOSPHATASE_DUAL_dom"/>
</dbReference>
<feature type="transmembrane region" description="Helical" evidence="6">
    <location>
        <begin position="186"/>
        <end position="210"/>
    </location>
</feature>
<dbReference type="CDD" id="cd14498">
    <property type="entry name" value="DSP"/>
    <property type="match status" value="1"/>
</dbReference>
<dbReference type="InterPro" id="IPR000340">
    <property type="entry name" value="Dual-sp_phosphatase_cat-dom"/>
</dbReference>
<dbReference type="EC" id="3.1.3.48" evidence="2"/>
<dbReference type="EMBL" id="FJUW01000030">
    <property type="protein sequence ID" value="CZT03952.1"/>
    <property type="molecule type" value="Genomic_DNA"/>
</dbReference>